<reference evidence="1" key="1">
    <citation type="submission" date="2014-09" db="EMBL/GenBank/DDBJ databases">
        <authorList>
            <person name="Magalhaes I.L.F."/>
            <person name="Oliveira U."/>
            <person name="Santos F.R."/>
            <person name="Vidigal T.H.D.A."/>
            <person name="Brescovit A.D."/>
            <person name="Santos A.J."/>
        </authorList>
    </citation>
    <scope>NUCLEOTIDE SEQUENCE</scope>
    <source>
        <tissue evidence="1">Shoot tissue taken approximately 20 cm above the soil surface</tissue>
    </source>
</reference>
<accession>A0A0A9EXA0</accession>
<protein>
    <submittedName>
        <fullName evidence="1">Uncharacterized protein</fullName>
    </submittedName>
</protein>
<evidence type="ECO:0000313" key="1">
    <source>
        <dbReference type="EMBL" id="JAE04707.1"/>
    </source>
</evidence>
<organism evidence="1">
    <name type="scientific">Arundo donax</name>
    <name type="common">Giant reed</name>
    <name type="synonym">Donax arundinaceus</name>
    <dbReference type="NCBI Taxonomy" id="35708"/>
    <lineage>
        <taxon>Eukaryota</taxon>
        <taxon>Viridiplantae</taxon>
        <taxon>Streptophyta</taxon>
        <taxon>Embryophyta</taxon>
        <taxon>Tracheophyta</taxon>
        <taxon>Spermatophyta</taxon>
        <taxon>Magnoliopsida</taxon>
        <taxon>Liliopsida</taxon>
        <taxon>Poales</taxon>
        <taxon>Poaceae</taxon>
        <taxon>PACMAD clade</taxon>
        <taxon>Arundinoideae</taxon>
        <taxon>Arundineae</taxon>
        <taxon>Arundo</taxon>
    </lineage>
</organism>
<reference evidence="1" key="2">
    <citation type="journal article" date="2015" name="Data Brief">
        <title>Shoot transcriptome of the giant reed, Arundo donax.</title>
        <authorList>
            <person name="Barrero R.A."/>
            <person name="Guerrero F.D."/>
            <person name="Moolhuijzen P."/>
            <person name="Goolsby J.A."/>
            <person name="Tidwell J."/>
            <person name="Bellgard S.E."/>
            <person name="Bellgard M.I."/>
        </authorList>
    </citation>
    <scope>NUCLEOTIDE SEQUENCE</scope>
    <source>
        <tissue evidence="1">Shoot tissue taken approximately 20 cm above the soil surface</tissue>
    </source>
</reference>
<dbReference type="EMBL" id="GBRH01193189">
    <property type="protein sequence ID" value="JAE04707.1"/>
    <property type="molecule type" value="Transcribed_RNA"/>
</dbReference>
<dbReference type="AlphaFoldDB" id="A0A0A9EXA0"/>
<proteinExistence type="predicted"/>
<sequence>MFLTIVTYILHGTYYHNSYKNKLVKTAQSFPPRIALLM</sequence>
<name>A0A0A9EXA0_ARUDO</name>